<dbReference type="InterPro" id="IPR002931">
    <property type="entry name" value="Transglutaminase-like"/>
</dbReference>
<organism evidence="4 5">
    <name type="scientific">Blautia argi</name>
    <dbReference type="NCBI Taxonomy" id="1912897"/>
    <lineage>
        <taxon>Bacteria</taxon>
        <taxon>Bacillati</taxon>
        <taxon>Bacillota</taxon>
        <taxon>Clostridia</taxon>
        <taxon>Lachnospirales</taxon>
        <taxon>Lachnospiraceae</taxon>
        <taxon>Blautia</taxon>
    </lineage>
</organism>
<accession>A0A2Z4UF34</accession>
<reference evidence="5" key="1">
    <citation type="submission" date="2018-06" db="EMBL/GenBank/DDBJ databases">
        <title>Description of Blautia argi sp. nov., a new anaerobic isolated from dog feces.</title>
        <authorList>
            <person name="Chang Y.-H."/>
            <person name="Paek J."/>
            <person name="Shin Y."/>
        </authorList>
    </citation>
    <scope>NUCLEOTIDE SEQUENCE [LARGE SCALE GENOMIC DNA]</scope>
    <source>
        <strain evidence="5">KCTC 15426</strain>
    </source>
</reference>
<dbReference type="PANTHER" id="PTHR33490">
    <property type="entry name" value="BLR5614 PROTEIN-RELATED"/>
    <property type="match status" value="1"/>
</dbReference>
<evidence type="ECO:0000313" key="5">
    <source>
        <dbReference type="Proteomes" id="UP000250003"/>
    </source>
</evidence>
<dbReference type="EMBL" id="CP030280">
    <property type="protein sequence ID" value="AWY99559.1"/>
    <property type="molecule type" value="Genomic_DNA"/>
</dbReference>
<keyword evidence="5" id="KW-1185">Reference proteome</keyword>
<gene>
    <name evidence="4" type="ORF">DQQ01_15545</name>
</gene>
<feature type="region of interest" description="Disordered" evidence="1">
    <location>
        <begin position="21"/>
        <end position="44"/>
    </location>
</feature>
<dbReference type="OrthoDB" id="1817605at2"/>
<name>A0A2Z4UF34_9FIRM</name>
<feature type="domain" description="Transglutaminase-like" evidence="3">
    <location>
        <begin position="215"/>
        <end position="274"/>
    </location>
</feature>
<proteinExistence type="predicted"/>
<feature type="signal peptide" evidence="2">
    <location>
        <begin position="1"/>
        <end position="20"/>
    </location>
</feature>
<dbReference type="AlphaFoldDB" id="A0A2Z4UF34"/>
<dbReference type="Pfam" id="PF01841">
    <property type="entry name" value="Transglut_core"/>
    <property type="match status" value="1"/>
</dbReference>
<protein>
    <submittedName>
        <fullName evidence="4">Transglutaminase domain-containing protein</fullName>
    </submittedName>
</protein>
<evidence type="ECO:0000313" key="4">
    <source>
        <dbReference type="EMBL" id="AWY99559.1"/>
    </source>
</evidence>
<dbReference type="Gene3D" id="3.10.620.30">
    <property type="match status" value="1"/>
</dbReference>
<sequence length="310" mass="34070">MLSLLLLPLLMMTGCGGSDASNASSENTLNDQAQSKAVRDSTPNVLTPQASGTVLLGAEPLVADISNTDQGYITVRYNGSAAKANIQITGSDGITYKYFLTSSDTWVTFPLTSGSGTYEIAGYENIMDNKYASLFKESIEVTLENELLPFLYPNQYVFFTPESKAVEKAAELVQNSASDLEAVEDIYHFVIENIAYDEKKAESVQTGYLPDIDSTLSEKTGICFDYASLTAAMLRSQQIPAKLEIGYSGDIYHSWISVYIEDIGWIDKMIEFTGDAWTRMDPTFAAGNNNSKKVLKYIGDGSNYTLQYTR</sequence>
<evidence type="ECO:0000256" key="1">
    <source>
        <dbReference type="SAM" id="MobiDB-lite"/>
    </source>
</evidence>
<dbReference type="KEGG" id="blau:DQQ01_15545"/>
<keyword evidence="2" id="KW-0732">Signal</keyword>
<dbReference type="Proteomes" id="UP000250003">
    <property type="component" value="Chromosome"/>
</dbReference>
<dbReference type="PANTHER" id="PTHR33490:SF6">
    <property type="entry name" value="SLL1049 PROTEIN"/>
    <property type="match status" value="1"/>
</dbReference>
<dbReference type="InterPro" id="IPR038765">
    <property type="entry name" value="Papain-like_cys_pep_sf"/>
</dbReference>
<feature type="chain" id="PRO_5016299617" evidence="2">
    <location>
        <begin position="21"/>
        <end position="310"/>
    </location>
</feature>
<evidence type="ECO:0000256" key="2">
    <source>
        <dbReference type="SAM" id="SignalP"/>
    </source>
</evidence>
<evidence type="ECO:0000259" key="3">
    <source>
        <dbReference type="SMART" id="SM00460"/>
    </source>
</evidence>
<dbReference type="SMART" id="SM00460">
    <property type="entry name" value="TGc"/>
    <property type="match status" value="1"/>
</dbReference>
<dbReference type="SUPFAM" id="SSF54001">
    <property type="entry name" value="Cysteine proteinases"/>
    <property type="match status" value="1"/>
</dbReference>